<gene>
    <name evidence="1" type="ORF">LEP1GSC060_3868</name>
</gene>
<evidence type="ECO:0000313" key="1">
    <source>
        <dbReference type="EMBL" id="EMY78522.1"/>
    </source>
</evidence>
<accession>N1WMS1</accession>
<dbReference type="EMBL" id="AOHC02000021">
    <property type="protein sequence ID" value="EMY78522.1"/>
    <property type="molecule type" value="Genomic_DNA"/>
</dbReference>
<evidence type="ECO:0000313" key="2">
    <source>
        <dbReference type="Proteomes" id="UP000012313"/>
    </source>
</evidence>
<dbReference type="AlphaFoldDB" id="N1WMS1"/>
<organism evidence="1 2">
    <name type="scientific">Leptospira weilii serovar Ranarum str. ICFT</name>
    <dbReference type="NCBI Taxonomy" id="1218598"/>
    <lineage>
        <taxon>Bacteria</taxon>
        <taxon>Pseudomonadati</taxon>
        <taxon>Spirochaetota</taxon>
        <taxon>Spirochaetia</taxon>
        <taxon>Leptospirales</taxon>
        <taxon>Leptospiraceae</taxon>
        <taxon>Leptospira</taxon>
    </lineage>
</organism>
<sequence>MFVLILRYKKFPRRKSKRSVSCDSNLKRSKNRRHLRIF</sequence>
<proteinExistence type="predicted"/>
<dbReference type="STRING" id="1218598.LEP1GSC060_3868"/>
<comment type="caution">
    <text evidence="1">The sequence shown here is derived from an EMBL/GenBank/DDBJ whole genome shotgun (WGS) entry which is preliminary data.</text>
</comment>
<protein>
    <submittedName>
        <fullName evidence="1">Uncharacterized protein</fullName>
    </submittedName>
</protein>
<reference evidence="1" key="1">
    <citation type="submission" date="2013-03" db="EMBL/GenBank/DDBJ databases">
        <authorList>
            <person name="Harkins D.M."/>
            <person name="Durkin A.S."/>
            <person name="Brinkac L.M."/>
            <person name="Haft D.H."/>
            <person name="Selengut J.D."/>
            <person name="Sanka R."/>
            <person name="DePew J."/>
            <person name="Purushe J."/>
            <person name="Hartskeerl R.A."/>
            <person name="Ahmed A."/>
            <person name="van der Linden H."/>
            <person name="Goris M.G.A."/>
            <person name="Vinetz J.M."/>
            <person name="Sutton G.G."/>
            <person name="Nierman W.C."/>
            <person name="Fouts D.E."/>
        </authorList>
    </citation>
    <scope>NUCLEOTIDE SEQUENCE [LARGE SCALE GENOMIC DNA]</scope>
    <source>
        <strain evidence="1">ICFT</strain>
    </source>
</reference>
<keyword evidence="2" id="KW-1185">Reference proteome</keyword>
<name>N1WMS1_9LEPT</name>
<dbReference type="Proteomes" id="UP000012313">
    <property type="component" value="Unassembled WGS sequence"/>
</dbReference>